<protein>
    <submittedName>
        <fullName evidence="1">Uncharacterized protein</fullName>
    </submittedName>
</protein>
<keyword evidence="2" id="KW-1185">Reference proteome</keyword>
<gene>
    <name evidence="1" type="primary">Vigan.01G166200</name>
    <name evidence="1" type="ORF">VIGAN_01166200</name>
</gene>
<sequence>MNQLSSFNLTTVRVLLSPSNHLFILTNKGNECCQVLVCPIILHSHLIYFSFHEHKRKAGTFLPTESPSYSSFMLLKRN</sequence>
<evidence type="ECO:0000313" key="1">
    <source>
        <dbReference type="EMBL" id="BAT74068.1"/>
    </source>
</evidence>
<name>A0A0S3R0D7_PHAAN</name>
<reference evidence="1 2" key="1">
    <citation type="journal article" date="2015" name="Sci. Rep.">
        <title>The power of single molecule real-time sequencing technology in the de novo assembly of a eukaryotic genome.</title>
        <authorList>
            <person name="Sakai H."/>
            <person name="Naito K."/>
            <person name="Ogiso-Tanaka E."/>
            <person name="Takahashi Y."/>
            <person name="Iseki K."/>
            <person name="Muto C."/>
            <person name="Satou K."/>
            <person name="Teruya K."/>
            <person name="Shiroma A."/>
            <person name="Shimoji M."/>
            <person name="Hirano T."/>
            <person name="Itoh T."/>
            <person name="Kaga A."/>
            <person name="Tomooka N."/>
        </authorList>
    </citation>
    <scope>NUCLEOTIDE SEQUENCE [LARGE SCALE GENOMIC DNA]</scope>
    <source>
        <strain evidence="2">cv. Shumari</strain>
    </source>
</reference>
<dbReference type="EMBL" id="AP015034">
    <property type="protein sequence ID" value="BAT74068.1"/>
    <property type="molecule type" value="Genomic_DNA"/>
</dbReference>
<evidence type="ECO:0000313" key="2">
    <source>
        <dbReference type="Proteomes" id="UP000291084"/>
    </source>
</evidence>
<proteinExistence type="predicted"/>
<dbReference type="Proteomes" id="UP000291084">
    <property type="component" value="Chromosome 1"/>
</dbReference>
<organism evidence="1 2">
    <name type="scientific">Vigna angularis var. angularis</name>
    <dbReference type="NCBI Taxonomy" id="157739"/>
    <lineage>
        <taxon>Eukaryota</taxon>
        <taxon>Viridiplantae</taxon>
        <taxon>Streptophyta</taxon>
        <taxon>Embryophyta</taxon>
        <taxon>Tracheophyta</taxon>
        <taxon>Spermatophyta</taxon>
        <taxon>Magnoliopsida</taxon>
        <taxon>eudicotyledons</taxon>
        <taxon>Gunneridae</taxon>
        <taxon>Pentapetalae</taxon>
        <taxon>rosids</taxon>
        <taxon>fabids</taxon>
        <taxon>Fabales</taxon>
        <taxon>Fabaceae</taxon>
        <taxon>Papilionoideae</taxon>
        <taxon>50 kb inversion clade</taxon>
        <taxon>NPAAA clade</taxon>
        <taxon>indigoferoid/millettioid clade</taxon>
        <taxon>Phaseoleae</taxon>
        <taxon>Vigna</taxon>
    </lineage>
</organism>
<dbReference type="AlphaFoldDB" id="A0A0S3R0D7"/>
<accession>A0A0S3R0D7</accession>